<dbReference type="EMBL" id="VFJB01000006">
    <property type="protein sequence ID" value="KAA0257632.1"/>
    <property type="molecule type" value="Genomic_DNA"/>
</dbReference>
<dbReference type="InterPro" id="IPR001173">
    <property type="entry name" value="Glyco_trans_2-like"/>
</dbReference>
<evidence type="ECO:0000313" key="2">
    <source>
        <dbReference type="EMBL" id="KAA0257632.1"/>
    </source>
</evidence>
<sequence>MKMECLNKNYSTTKLCYKLLDGSFLDMDGKIKAELKFKINNPKFKIQNSKLIGKPEDKFETMLFLPEGEERKGEGGLRTKGYFKHSYKKVVSDKRQEIGDKSDEWWIVDRDDNLVKKVEMPENLNLPSTTYHLPLISIITVVYNGEKYLEETIKSVINQTYHNVEYIIIDGGSTDGTLGIIKKYENYIDYWVSEPDEGIYDAMNKGILTARGKWIAFLNSDDKFINCYLLNNLFIYLFSDVDILYGNILKNGKIKKAYHNFLYFYMSIKHPATFINAKLARKIKFDKSYKIAGDYKLFLECKIKKCKFKKVNCVFTIMREGGVSSNSLDSIKEVWNVQSKMLKKYRIVFFINKILFIFRKVKFVFKGGKSANI</sequence>
<name>A0A5A8F4R1_9BACT</name>
<gene>
    <name evidence="2" type="ORF">FHQ18_07760</name>
</gene>
<dbReference type="Proteomes" id="UP000322876">
    <property type="component" value="Unassembled WGS sequence"/>
</dbReference>
<keyword evidence="3" id="KW-1185">Reference proteome</keyword>
<protein>
    <submittedName>
        <fullName evidence="2">Glycosyltransferase</fullName>
    </submittedName>
</protein>
<dbReference type="CDD" id="cd06433">
    <property type="entry name" value="GT_2_WfgS_like"/>
    <property type="match status" value="1"/>
</dbReference>
<comment type="caution">
    <text evidence="2">The sequence shown here is derived from an EMBL/GenBank/DDBJ whole genome shotgun (WGS) entry which is preliminary data.</text>
</comment>
<dbReference type="OrthoDB" id="396512at2"/>
<evidence type="ECO:0000313" key="3">
    <source>
        <dbReference type="Proteomes" id="UP000322876"/>
    </source>
</evidence>
<keyword evidence="2" id="KW-0808">Transferase</keyword>
<accession>A0A5A8F4R1</accession>
<dbReference type="PANTHER" id="PTHR22916:SF67">
    <property type="entry name" value="COLANIC ACID BIOSYNTHESIS GLYCOSYL TRANSFERASE WCAE-RELATED"/>
    <property type="match status" value="1"/>
</dbReference>
<proteinExistence type="predicted"/>
<feature type="domain" description="Glycosyltransferase 2-like" evidence="1">
    <location>
        <begin position="137"/>
        <end position="258"/>
    </location>
</feature>
<dbReference type="PANTHER" id="PTHR22916">
    <property type="entry name" value="GLYCOSYLTRANSFERASE"/>
    <property type="match status" value="1"/>
</dbReference>
<dbReference type="Gene3D" id="3.90.550.10">
    <property type="entry name" value="Spore Coat Polysaccharide Biosynthesis Protein SpsA, Chain A"/>
    <property type="match status" value="1"/>
</dbReference>
<organism evidence="2 3">
    <name type="scientific">Deferribacter autotrophicus</name>
    <dbReference type="NCBI Taxonomy" id="500465"/>
    <lineage>
        <taxon>Bacteria</taxon>
        <taxon>Pseudomonadati</taxon>
        <taxon>Deferribacterota</taxon>
        <taxon>Deferribacteres</taxon>
        <taxon>Deferribacterales</taxon>
        <taxon>Deferribacteraceae</taxon>
        <taxon>Deferribacter</taxon>
    </lineage>
</organism>
<dbReference type="Pfam" id="PF00535">
    <property type="entry name" value="Glycos_transf_2"/>
    <property type="match status" value="1"/>
</dbReference>
<dbReference type="AlphaFoldDB" id="A0A5A8F4R1"/>
<dbReference type="InterPro" id="IPR029044">
    <property type="entry name" value="Nucleotide-diphossugar_trans"/>
</dbReference>
<evidence type="ECO:0000259" key="1">
    <source>
        <dbReference type="Pfam" id="PF00535"/>
    </source>
</evidence>
<dbReference type="SUPFAM" id="SSF53448">
    <property type="entry name" value="Nucleotide-diphospho-sugar transferases"/>
    <property type="match status" value="1"/>
</dbReference>
<dbReference type="GO" id="GO:0016758">
    <property type="term" value="F:hexosyltransferase activity"/>
    <property type="evidence" value="ECO:0007669"/>
    <property type="project" value="UniProtKB-ARBA"/>
</dbReference>
<reference evidence="2 3" key="1">
    <citation type="submission" date="2019-06" db="EMBL/GenBank/DDBJ databases">
        <title>Genomic insights into carbon and energy metabolism of Deferribacter autotrophicus revealed new metabolic traits in the phylum Deferribacteres.</title>
        <authorList>
            <person name="Slobodkin A.I."/>
            <person name="Slobodkina G.B."/>
            <person name="Allioux M."/>
            <person name="Alain K."/>
            <person name="Jebbar M."/>
            <person name="Shadrin V."/>
            <person name="Kublanov I.V."/>
            <person name="Toshchakov S.V."/>
            <person name="Bonch-Osmolovskaya E.A."/>
        </authorList>
    </citation>
    <scope>NUCLEOTIDE SEQUENCE [LARGE SCALE GENOMIC DNA]</scope>
    <source>
        <strain evidence="2 3">SL50</strain>
    </source>
</reference>